<name>A0A3S1CR72_ANAVA</name>
<protein>
    <recommendedName>
        <fullName evidence="3">Transposase</fullName>
    </recommendedName>
</protein>
<reference evidence="1 2" key="1">
    <citation type="journal article" date="2019" name="Genome Biol. Evol.">
        <title>Day and night: Metabolic profiles and evolutionary relationships of six axenic non-marine cyanobacteria.</title>
        <authorList>
            <person name="Will S.E."/>
            <person name="Henke P."/>
            <person name="Boedeker C."/>
            <person name="Huang S."/>
            <person name="Brinkmann H."/>
            <person name="Rohde M."/>
            <person name="Jarek M."/>
            <person name="Friedl T."/>
            <person name="Seufert S."/>
            <person name="Schumacher M."/>
            <person name="Overmann J."/>
            <person name="Neumann-Schaal M."/>
            <person name="Petersen J."/>
        </authorList>
    </citation>
    <scope>NUCLEOTIDE SEQUENCE [LARGE SCALE GENOMIC DNA]</scope>
    <source>
        <strain evidence="1 2">SAG 1403-4b</strain>
    </source>
</reference>
<evidence type="ECO:0000313" key="1">
    <source>
        <dbReference type="EMBL" id="RUS96948.1"/>
    </source>
</evidence>
<evidence type="ECO:0000313" key="2">
    <source>
        <dbReference type="Proteomes" id="UP000276103"/>
    </source>
</evidence>
<dbReference type="OrthoDB" id="569771at2"/>
<keyword evidence="2" id="KW-1185">Reference proteome</keyword>
<dbReference type="PANTHER" id="PTHR35586:SF1">
    <property type="entry name" value="SLL1691 PROTEIN"/>
    <property type="match status" value="1"/>
</dbReference>
<sequence>MTEQSTDYDSPWKEIIELYFDKFLEFFFPLAYAEIDWNRPYQFLDKELHQLEPDAEIGKRLVDKVAKVWLLDGEEAWVLVHVEVQGQYDSAFTERMYTYNYRLFDRHQKRVISLAVLADEDPNWRPSSYNYQLGGCRVSLEFPIAKLLDYEPSWSSLETSKNPFAIVVMAHLKSKATKRNPENRLQWKLSLVRMLLESSFSRQDIRQLFRFIDWIMVLPEELAISFKTEIRSYEEARKMRYVTSIERLAKQEGIEEGLQEGRQLGVLQTSQDSVIEVLETRFGELPTSIIDKVNNLNDSSVLKTLLKRAIAIPSIAEFEQLLPSI</sequence>
<proteinExistence type="predicted"/>
<evidence type="ECO:0008006" key="3">
    <source>
        <dbReference type="Google" id="ProtNLM"/>
    </source>
</evidence>
<accession>A0A3S1CR72</accession>
<dbReference type="Proteomes" id="UP000276103">
    <property type="component" value="Unassembled WGS sequence"/>
</dbReference>
<dbReference type="AlphaFoldDB" id="A0A3S1CR72"/>
<organism evidence="1 2">
    <name type="scientific">Trichormus variabilis SAG 1403-4b</name>
    <dbReference type="NCBI Taxonomy" id="447716"/>
    <lineage>
        <taxon>Bacteria</taxon>
        <taxon>Bacillati</taxon>
        <taxon>Cyanobacteriota</taxon>
        <taxon>Cyanophyceae</taxon>
        <taxon>Nostocales</taxon>
        <taxon>Nostocaceae</taxon>
        <taxon>Trichormus</taxon>
    </lineage>
</organism>
<comment type="caution">
    <text evidence="1">The sequence shown here is derived from an EMBL/GenBank/DDBJ whole genome shotgun (WGS) entry which is preliminary data.</text>
</comment>
<dbReference type="EMBL" id="RSCM01000006">
    <property type="protein sequence ID" value="RUS96948.1"/>
    <property type="molecule type" value="Genomic_DNA"/>
</dbReference>
<dbReference type="RefSeq" id="WP_127054124.1">
    <property type="nucleotide sequence ID" value="NZ_RSCM01000006.1"/>
</dbReference>
<gene>
    <name evidence="1" type="ORF">DSM107003_23540</name>
</gene>
<dbReference type="PANTHER" id="PTHR35586">
    <property type="entry name" value="SLL1691 PROTEIN"/>
    <property type="match status" value="1"/>
</dbReference>